<dbReference type="GO" id="GO:0005737">
    <property type="term" value="C:cytoplasm"/>
    <property type="evidence" value="ECO:0007669"/>
    <property type="project" value="UniProtKB-SubCell"/>
</dbReference>
<evidence type="ECO:0000256" key="4">
    <source>
        <dbReference type="ARBA" id="ARBA00022741"/>
    </source>
</evidence>
<evidence type="ECO:0000256" key="2">
    <source>
        <dbReference type="ARBA" id="ARBA00022490"/>
    </source>
</evidence>
<keyword evidence="2 7" id="KW-0963">Cytoplasm</keyword>
<dbReference type="InterPro" id="IPR027417">
    <property type="entry name" value="P-loop_NTPase"/>
</dbReference>
<keyword evidence="6 7" id="KW-0342">GTP-binding</keyword>
<evidence type="ECO:0000256" key="7">
    <source>
        <dbReference type="RuleBase" id="RU365059"/>
    </source>
</evidence>
<keyword evidence="10" id="KW-1185">Reference proteome</keyword>
<dbReference type="EC" id="3.6.5.-" evidence="7"/>
<comment type="similarity">
    <text evidence="1 7">Belongs to the GPN-loop GTPase family.</text>
</comment>
<comment type="function">
    <text evidence="7">Small GTPase required for proper nuclear import of RNA polymerase II (RNAPII). May act at an RNAP assembly step prior to nuclear import.</text>
</comment>
<accession>R4XF62</accession>
<dbReference type="AlphaFoldDB" id="R4XF62"/>
<dbReference type="GO" id="GO:0005525">
    <property type="term" value="F:GTP binding"/>
    <property type="evidence" value="ECO:0007669"/>
    <property type="project" value="UniProtKB-KW"/>
</dbReference>
<dbReference type="Proteomes" id="UP000013776">
    <property type="component" value="Unassembled WGS sequence"/>
</dbReference>
<dbReference type="GO" id="GO:0005634">
    <property type="term" value="C:nucleus"/>
    <property type="evidence" value="ECO:0007669"/>
    <property type="project" value="UniProtKB-SubCell"/>
</dbReference>
<comment type="caution">
    <text evidence="9">The sequence shown here is derived from an EMBL/GenBank/DDBJ whole genome shotgun (WGS) entry which is preliminary data.</text>
</comment>
<feature type="compositionally biased region" description="Basic and acidic residues" evidence="8">
    <location>
        <begin position="309"/>
        <end position="319"/>
    </location>
</feature>
<dbReference type="FunFam" id="3.40.50.300:FF:000579">
    <property type="entry name" value="GPN-loop GTPase"/>
    <property type="match status" value="1"/>
</dbReference>
<evidence type="ECO:0000256" key="1">
    <source>
        <dbReference type="ARBA" id="ARBA00005290"/>
    </source>
</evidence>
<dbReference type="InterPro" id="IPR004130">
    <property type="entry name" value="Gpn"/>
</dbReference>
<dbReference type="Pfam" id="PF03029">
    <property type="entry name" value="ATP_bind_1"/>
    <property type="match status" value="1"/>
</dbReference>
<organism evidence="9 10">
    <name type="scientific">Taphrina deformans (strain PYCC 5710 / ATCC 11124 / CBS 356.35 / IMI 108563 / JCM 9778 / NBRC 8474)</name>
    <name type="common">Peach leaf curl fungus</name>
    <name type="synonym">Lalaria deformans</name>
    <dbReference type="NCBI Taxonomy" id="1097556"/>
    <lineage>
        <taxon>Eukaryota</taxon>
        <taxon>Fungi</taxon>
        <taxon>Dikarya</taxon>
        <taxon>Ascomycota</taxon>
        <taxon>Taphrinomycotina</taxon>
        <taxon>Taphrinomycetes</taxon>
        <taxon>Taphrinales</taxon>
        <taxon>Taphrinaceae</taxon>
        <taxon>Taphrina</taxon>
    </lineage>
</organism>
<feature type="region of interest" description="Disordered" evidence="8">
    <location>
        <begin position="294"/>
        <end position="402"/>
    </location>
</feature>
<dbReference type="PANTHER" id="PTHR21231:SF8">
    <property type="entry name" value="GPN-LOOP GTPASE 1"/>
    <property type="match status" value="1"/>
</dbReference>
<keyword evidence="4 7" id="KW-0547">Nucleotide-binding</keyword>
<gene>
    <name evidence="9" type="ORF">TAPDE_004727</name>
</gene>
<proteinExistence type="inferred from homology"/>
<dbReference type="SUPFAM" id="SSF52540">
    <property type="entry name" value="P-loop containing nucleoside triphosphate hydrolases"/>
    <property type="match status" value="1"/>
</dbReference>
<evidence type="ECO:0000256" key="5">
    <source>
        <dbReference type="ARBA" id="ARBA00022801"/>
    </source>
</evidence>
<dbReference type="GO" id="GO:0003924">
    <property type="term" value="F:GTPase activity"/>
    <property type="evidence" value="ECO:0007669"/>
    <property type="project" value="InterPro"/>
</dbReference>
<reference evidence="9 10" key="1">
    <citation type="journal article" date="2013" name="MBio">
        <title>Genome sequencing of the plant pathogen Taphrina deformans, the causal agent of peach leaf curl.</title>
        <authorList>
            <person name="Cisse O.H."/>
            <person name="Almeida J.M.G.C.F."/>
            <person name="Fonseca A."/>
            <person name="Kumar A.A."/>
            <person name="Salojaervi J."/>
            <person name="Overmyer K."/>
            <person name="Hauser P.M."/>
            <person name="Pagni M."/>
        </authorList>
    </citation>
    <scope>NUCLEOTIDE SEQUENCE [LARGE SCALE GENOMIC DNA]</scope>
    <source>
        <strain evidence="10">PYCC 5710 / ATCC 11124 / CBS 356.35 / IMI 108563 / JCM 9778 / NBRC 8474</strain>
    </source>
</reference>
<name>R4XF62_TAPDE</name>
<dbReference type="OrthoDB" id="243313at2759"/>
<dbReference type="InterPro" id="IPR030230">
    <property type="entry name" value="Gpn1/Npa3/XAB1"/>
</dbReference>
<comment type="subcellular location">
    <subcellularLocation>
        <location evidence="7">Cytoplasm</location>
    </subcellularLocation>
    <subcellularLocation>
        <location evidence="7">Nucleus</location>
    </subcellularLocation>
</comment>
<evidence type="ECO:0000313" key="9">
    <source>
        <dbReference type="EMBL" id="CCG84288.1"/>
    </source>
</evidence>
<evidence type="ECO:0000256" key="8">
    <source>
        <dbReference type="SAM" id="MobiDB-lite"/>
    </source>
</evidence>
<dbReference type="CDD" id="cd17870">
    <property type="entry name" value="GPN1"/>
    <property type="match status" value="1"/>
</dbReference>
<feature type="compositionally biased region" description="Acidic residues" evidence="8">
    <location>
        <begin position="320"/>
        <end position="362"/>
    </location>
</feature>
<dbReference type="PANTHER" id="PTHR21231">
    <property type="entry name" value="XPA-BINDING PROTEIN 1-RELATED"/>
    <property type="match status" value="1"/>
</dbReference>
<keyword evidence="3" id="KW-0597">Phosphoprotein</keyword>
<evidence type="ECO:0000256" key="6">
    <source>
        <dbReference type="ARBA" id="ARBA00023134"/>
    </source>
</evidence>
<protein>
    <recommendedName>
        <fullName evidence="7">GPN-loop GTPase</fullName>
        <ecNumber evidence="7">3.6.5.-</ecNumber>
    </recommendedName>
</protein>
<keyword evidence="5 7" id="KW-0378">Hydrolase</keyword>
<evidence type="ECO:0000313" key="10">
    <source>
        <dbReference type="Proteomes" id="UP000013776"/>
    </source>
</evidence>
<evidence type="ECO:0000256" key="3">
    <source>
        <dbReference type="ARBA" id="ARBA00022553"/>
    </source>
</evidence>
<dbReference type="VEuPathDB" id="FungiDB:TAPDE_004727"/>
<dbReference type="EMBL" id="CAHR02000218">
    <property type="protein sequence ID" value="CCG84288.1"/>
    <property type="molecule type" value="Genomic_DNA"/>
</dbReference>
<dbReference type="eggNOG" id="KOG1532">
    <property type="taxonomic scope" value="Eukaryota"/>
</dbReference>
<dbReference type="STRING" id="1097556.R4XF62"/>
<sequence length="402" mass="44671">MEHPDTPVATIVVGMAGAGKTTFMQRLTSHLNRRQHRPYVLNLDPAVLSLPYPANIDIRDTINYKQVMKQYSLGPNGGILTSLNLFTTKFDQVLQLLDSRAAERKMTHVLMDTPGQIEIFTWSASGAIITDSLASSFPTVLTYLIDSPRSVSCSTFISSMLYAVSILYKTKLPMIIVFNKTDVEPCETRVEWMRDFESFQAALRTEEEASVGGGSGYMSSLMNSMSLVLEEFYNHLDVVGVSALTGDGFDDYLACLERKRTEYWTEYRPELEAMKAQRDERREAAKKEQVEKLMRDMGGSSGGGSNVRDAGRQKVKVSDVEGDEDEDEGFAETVSDAEQDDDDDDEDDGELIEPDEVEDFETVESHPADPPSHASSSSRRTEVDDLAELMGGIGSLKQARMS</sequence>
<dbReference type="Gene3D" id="3.40.50.300">
    <property type="entry name" value="P-loop containing nucleotide triphosphate hydrolases"/>
    <property type="match status" value="1"/>
</dbReference>
<comment type="subunit">
    <text evidence="7">Binds to RNA polymerase II.</text>
</comment>